<dbReference type="SUPFAM" id="SSF161098">
    <property type="entry name" value="MetI-like"/>
    <property type="match status" value="1"/>
</dbReference>
<evidence type="ECO:0000259" key="8">
    <source>
        <dbReference type="PROSITE" id="PS50928"/>
    </source>
</evidence>
<dbReference type="PATRIC" id="fig|768706.3.peg.503"/>
<accession>G7WA95</accession>
<dbReference type="Proteomes" id="UP000006346">
    <property type="component" value="Chromosome"/>
</dbReference>
<dbReference type="CDD" id="cd06261">
    <property type="entry name" value="TM_PBP2"/>
    <property type="match status" value="1"/>
</dbReference>
<feature type="transmembrane region" description="Helical" evidence="7">
    <location>
        <begin position="20"/>
        <end position="42"/>
    </location>
</feature>
<evidence type="ECO:0000256" key="2">
    <source>
        <dbReference type="ARBA" id="ARBA00022448"/>
    </source>
</evidence>
<dbReference type="PANTHER" id="PTHR30614:SF41">
    <property type="entry name" value="INNER MEMBRANE AMINO-ACID ABC TRANSPORTER PERMEASE PROTEIN YHDY"/>
    <property type="match status" value="1"/>
</dbReference>
<proteinExistence type="inferred from homology"/>
<reference evidence="9 10" key="2">
    <citation type="journal article" date="2012" name="J. Bacteriol.">
        <title>Complete genome sequences of Desulfosporosinus orientis DSM765T, Desulfosporosinus youngiae DSM17734T, Desulfosporosinus meridiei DSM13257T, and Desulfosporosinus acidiphilus DSM22704T.</title>
        <authorList>
            <person name="Pester M."/>
            <person name="Brambilla E."/>
            <person name="Alazard D."/>
            <person name="Rattei T."/>
            <person name="Weinmaier T."/>
            <person name="Han J."/>
            <person name="Lucas S."/>
            <person name="Lapidus A."/>
            <person name="Cheng J.F."/>
            <person name="Goodwin L."/>
            <person name="Pitluck S."/>
            <person name="Peters L."/>
            <person name="Ovchinnikova G."/>
            <person name="Teshima H."/>
            <person name="Detter J.C."/>
            <person name="Han C.S."/>
            <person name="Tapia R."/>
            <person name="Land M.L."/>
            <person name="Hauser L."/>
            <person name="Kyrpides N.C."/>
            <person name="Ivanova N.N."/>
            <person name="Pagani I."/>
            <person name="Huntmann M."/>
            <person name="Wei C.L."/>
            <person name="Davenport K.W."/>
            <person name="Daligault H."/>
            <person name="Chain P.S."/>
            <person name="Chen A."/>
            <person name="Mavromatis K."/>
            <person name="Markowitz V."/>
            <person name="Szeto E."/>
            <person name="Mikhailova N."/>
            <person name="Pati A."/>
            <person name="Wagner M."/>
            <person name="Woyke T."/>
            <person name="Ollivier B."/>
            <person name="Klenk H.P."/>
            <person name="Spring S."/>
            <person name="Loy A."/>
        </authorList>
    </citation>
    <scope>NUCLEOTIDE SEQUENCE [LARGE SCALE GENOMIC DNA]</scope>
    <source>
        <strain evidence="10">ATCC 19365 / DSM 765 / NCIMB 8382 / VKM B-1628</strain>
    </source>
</reference>
<dbReference type="RefSeq" id="WP_014183058.1">
    <property type="nucleotide sequence ID" value="NC_016584.1"/>
</dbReference>
<feature type="transmembrane region" description="Helical" evidence="7">
    <location>
        <begin position="82"/>
        <end position="101"/>
    </location>
</feature>
<name>G7WA95_DESOD</name>
<feature type="transmembrane region" description="Helical" evidence="7">
    <location>
        <begin position="182"/>
        <end position="204"/>
    </location>
</feature>
<keyword evidence="10" id="KW-1185">Reference proteome</keyword>
<evidence type="ECO:0000313" key="9">
    <source>
        <dbReference type="EMBL" id="AET66233.1"/>
    </source>
</evidence>
<evidence type="ECO:0000256" key="6">
    <source>
        <dbReference type="ARBA" id="ARBA00023136"/>
    </source>
</evidence>
<feature type="domain" description="ABC transmembrane type-1" evidence="8">
    <location>
        <begin position="18"/>
        <end position="204"/>
    </location>
</feature>
<keyword evidence="5 7" id="KW-1133">Transmembrane helix</keyword>
<dbReference type="Pfam" id="PF00528">
    <property type="entry name" value="BPD_transp_1"/>
    <property type="match status" value="1"/>
</dbReference>
<keyword evidence="4 7" id="KW-0812">Transmembrane</keyword>
<organism evidence="9 10">
    <name type="scientific">Desulfosporosinus orientis (strain ATCC 19365 / DSM 765 / NCIMB 8382 / VKM B-1628 / Singapore I)</name>
    <name type="common">Desulfotomaculum orientis</name>
    <dbReference type="NCBI Taxonomy" id="768706"/>
    <lineage>
        <taxon>Bacteria</taxon>
        <taxon>Bacillati</taxon>
        <taxon>Bacillota</taxon>
        <taxon>Clostridia</taxon>
        <taxon>Eubacteriales</taxon>
        <taxon>Desulfitobacteriaceae</taxon>
        <taxon>Desulfosporosinus</taxon>
    </lineage>
</organism>
<dbReference type="InterPro" id="IPR010065">
    <property type="entry name" value="AA_ABC_transptr_permease_3TM"/>
</dbReference>
<feature type="transmembrane region" description="Helical" evidence="7">
    <location>
        <begin position="143"/>
        <end position="162"/>
    </location>
</feature>
<dbReference type="InterPro" id="IPR000515">
    <property type="entry name" value="MetI-like"/>
</dbReference>
<keyword evidence="6 7" id="KW-0472">Membrane</keyword>
<comment type="similarity">
    <text evidence="7">Belongs to the binding-protein-dependent transport system permease family.</text>
</comment>
<evidence type="ECO:0000256" key="7">
    <source>
        <dbReference type="RuleBase" id="RU363032"/>
    </source>
</evidence>
<dbReference type="PANTHER" id="PTHR30614">
    <property type="entry name" value="MEMBRANE COMPONENT OF AMINO ACID ABC TRANSPORTER"/>
    <property type="match status" value="1"/>
</dbReference>
<protein>
    <submittedName>
        <fullName evidence="9">Amine acid ABC transporter, permease protein, 3-TM region, His/Glu/Gln/Arg/opine family</fullName>
    </submittedName>
</protein>
<evidence type="ECO:0000256" key="1">
    <source>
        <dbReference type="ARBA" id="ARBA00004651"/>
    </source>
</evidence>
<evidence type="ECO:0000256" key="3">
    <source>
        <dbReference type="ARBA" id="ARBA00022475"/>
    </source>
</evidence>
<feature type="transmembrane region" description="Helical" evidence="7">
    <location>
        <begin position="54"/>
        <end position="76"/>
    </location>
</feature>
<dbReference type="GO" id="GO:0006865">
    <property type="term" value="P:amino acid transport"/>
    <property type="evidence" value="ECO:0007669"/>
    <property type="project" value="TreeGrafter"/>
</dbReference>
<dbReference type="KEGG" id="dor:Desor_0531"/>
<keyword evidence="2 7" id="KW-0813">Transport</keyword>
<dbReference type="GO" id="GO:0043190">
    <property type="term" value="C:ATP-binding cassette (ABC) transporter complex"/>
    <property type="evidence" value="ECO:0007669"/>
    <property type="project" value="InterPro"/>
</dbReference>
<dbReference type="HOGENOM" id="CLU_019602_1_0_9"/>
<dbReference type="AlphaFoldDB" id="G7WA95"/>
<dbReference type="eggNOG" id="COG0765">
    <property type="taxonomic scope" value="Bacteria"/>
</dbReference>
<evidence type="ECO:0000256" key="5">
    <source>
        <dbReference type="ARBA" id="ARBA00022989"/>
    </source>
</evidence>
<dbReference type="Gene3D" id="1.10.3720.10">
    <property type="entry name" value="MetI-like"/>
    <property type="match status" value="1"/>
</dbReference>
<comment type="subcellular location">
    <subcellularLocation>
        <location evidence="1 7">Cell membrane</location>
        <topology evidence="1 7">Multi-pass membrane protein</topology>
    </subcellularLocation>
</comment>
<dbReference type="OrthoDB" id="9787841at2"/>
<evidence type="ECO:0000256" key="4">
    <source>
        <dbReference type="ARBA" id="ARBA00022692"/>
    </source>
</evidence>
<dbReference type="STRING" id="768706.Desor_0531"/>
<dbReference type="InterPro" id="IPR043429">
    <property type="entry name" value="ArtM/GltK/GlnP/TcyL/YhdX-like"/>
</dbReference>
<reference evidence="10" key="1">
    <citation type="submission" date="2011-11" db="EMBL/GenBank/DDBJ databases">
        <title>Complete sequence of Desulfosporosinus orientis DSM 765.</title>
        <authorList>
            <person name="Lucas S."/>
            <person name="Han J."/>
            <person name="Lapidus A."/>
            <person name="Cheng J.-F."/>
            <person name="Goodwin L."/>
            <person name="Pitluck S."/>
            <person name="Peters L."/>
            <person name="Ovchinnikova G."/>
            <person name="Teshima H."/>
            <person name="Detter J.C."/>
            <person name="Han C."/>
            <person name="Tapia R."/>
            <person name="Land M."/>
            <person name="Hauser L."/>
            <person name="Kyrpides N."/>
            <person name="Ivanova N."/>
            <person name="Pagani I."/>
            <person name="Pester M."/>
            <person name="Spring S."/>
            <person name="Ollivier B."/>
            <person name="Rattei T."/>
            <person name="Klenk H.-P."/>
            <person name="Wagner M."/>
            <person name="Loy A."/>
            <person name="Woyke T."/>
        </authorList>
    </citation>
    <scope>NUCLEOTIDE SEQUENCE [LARGE SCALE GENOMIC DNA]</scope>
    <source>
        <strain evidence="10">ATCC 19365 / DSM 765 / NCIMB 8382 / VKM B-1628</strain>
    </source>
</reference>
<gene>
    <name evidence="9" type="ordered locus">Desor_0531</name>
</gene>
<dbReference type="GO" id="GO:0022857">
    <property type="term" value="F:transmembrane transporter activity"/>
    <property type="evidence" value="ECO:0007669"/>
    <property type="project" value="InterPro"/>
</dbReference>
<sequence>MIQEVFKPELIRFLGQGLLTTLYIALMAILLSFVFGTLLGIARYSRQPILGRIAALYVECVRNIPMLLFILIFRFMTTLKPINSGIVAIAVFTSAIIAEIVRGGLNSIDKGQWEAAKSQGFSYQQTLLHIILPQAMQKMIPPLVSQFITVIKDTSFVWVVGVEDLTGKGMIILGQYGSTSQFFAIFGMIASTYFVLNYALSVIARRQQLKMIYQSY</sequence>
<dbReference type="EMBL" id="CP003108">
    <property type="protein sequence ID" value="AET66233.1"/>
    <property type="molecule type" value="Genomic_DNA"/>
</dbReference>
<dbReference type="InterPro" id="IPR035906">
    <property type="entry name" value="MetI-like_sf"/>
</dbReference>
<evidence type="ECO:0000313" key="10">
    <source>
        <dbReference type="Proteomes" id="UP000006346"/>
    </source>
</evidence>
<dbReference type="NCBIfam" id="TIGR01726">
    <property type="entry name" value="HEQRo_perm_3TM"/>
    <property type="match status" value="1"/>
</dbReference>
<dbReference type="PROSITE" id="PS50928">
    <property type="entry name" value="ABC_TM1"/>
    <property type="match status" value="1"/>
</dbReference>
<keyword evidence="3" id="KW-1003">Cell membrane</keyword>